<dbReference type="RefSeq" id="WP_382221480.1">
    <property type="nucleotide sequence ID" value="NZ_JBHTCA010000004.1"/>
</dbReference>
<sequence length="180" mass="19511">MSHPASTVQLTLRDTPTGAVAVHSTFKPAVGHPATPAQSLALDMLRRSPREWPVDFADAEPTPGQSRTPRIYISGPITNVADHNRPAFNLAAQALRTAGWQVFNPAENGVPDEAPWAEHLRVDIKHLMDCTHVATLDGWQNSRGATLEVRVATQLGMQVSSLQHWLSQATEEARATEAAA</sequence>
<accession>A0ABW2QH14</accession>
<dbReference type="Proteomes" id="UP001596501">
    <property type="component" value="Unassembled WGS sequence"/>
</dbReference>
<comment type="caution">
    <text evidence="1">The sequence shown here is derived from an EMBL/GenBank/DDBJ whole genome shotgun (WGS) entry which is preliminary data.</text>
</comment>
<dbReference type="SUPFAM" id="SSF52309">
    <property type="entry name" value="N-(deoxy)ribosyltransferase-like"/>
    <property type="match status" value="1"/>
</dbReference>
<gene>
    <name evidence="1" type="ORF">ACFQPB_07715</name>
</gene>
<proteinExistence type="predicted"/>
<dbReference type="Pfam" id="PF14359">
    <property type="entry name" value="DUF4406"/>
    <property type="match status" value="1"/>
</dbReference>
<dbReference type="EMBL" id="JBHTCA010000004">
    <property type="protein sequence ID" value="MFC7408744.1"/>
    <property type="molecule type" value="Genomic_DNA"/>
</dbReference>
<dbReference type="InterPro" id="IPR025518">
    <property type="entry name" value="DUF4406"/>
</dbReference>
<evidence type="ECO:0000313" key="2">
    <source>
        <dbReference type="Proteomes" id="UP001596501"/>
    </source>
</evidence>
<keyword evidence="2" id="KW-1185">Reference proteome</keyword>
<reference evidence="2" key="1">
    <citation type="journal article" date="2019" name="Int. J. Syst. Evol. Microbiol.">
        <title>The Global Catalogue of Microorganisms (GCM) 10K type strain sequencing project: providing services to taxonomists for standard genome sequencing and annotation.</title>
        <authorList>
            <consortium name="The Broad Institute Genomics Platform"/>
            <consortium name="The Broad Institute Genome Sequencing Center for Infectious Disease"/>
            <person name="Wu L."/>
            <person name="Ma J."/>
        </authorList>
    </citation>
    <scope>NUCLEOTIDE SEQUENCE [LARGE SCALE GENOMIC DNA]</scope>
    <source>
        <strain evidence="2">CGMCC 1.12371</strain>
    </source>
</reference>
<organism evidence="1 2">
    <name type="scientific">Hydrogenophaga atypica</name>
    <dbReference type="NCBI Taxonomy" id="249409"/>
    <lineage>
        <taxon>Bacteria</taxon>
        <taxon>Pseudomonadati</taxon>
        <taxon>Pseudomonadota</taxon>
        <taxon>Betaproteobacteria</taxon>
        <taxon>Burkholderiales</taxon>
        <taxon>Comamonadaceae</taxon>
        <taxon>Hydrogenophaga</taxon>
    </lineage>
</organism>
<name>A0ABW2QH14_9BURK</name>
<dbReference type="Gene3D" id="3.40.50.450">
    <property type="match status" value="1"/>
</dbReference>
<protein>
    <submittedName>
        <fullName evidence="1">DUF4406 domain-containing protein</fullName>
    </submittedName>
</protein>
<evidence type="ECO:0000313" key="1">
    <source>
        <dbReference type="EMBL" id="MFC7408744.1"/>
    </source>
</evidence>